<reference evidence="1" key="1">
    <citation type="submission" date="2021-01" db="EMBL/GenBank/DDBJ databases">
        <authorList>
            <person name="Sun Q."/>
        </authorList>
    </citation>
    <scope>NUCLEOTIDE SEQUENCE</scope>
    <source>
        <strain evidence="1">YIM B02566</strain>
    </source>
</reference>
<keyword evidence="1" id="KW-0282">Flagellum</keyword>
<organism evidence="1 2">
    <name type="scientific">Taklimakanibacter albus</name>
    <dbReference type="NCBI Taxonomy" id="2800327"/>
    <lineage>
        <taxon>Bacteria</taxon>
        <taxon>Pseudomonadati</taxon>
        <taxon>Pseudomonadota</taxon>
        <taxon>Alphaproteobacteria</taxon>
        <taxon>Hyphomicrobiales</taxon>
        <taxon>Aestuariivirgaceae</taxon>
        <taxon>Taklimakanibacter</taxon>
    </lineage>
</organism>
<name>A0ACC5RAI6_9HYPH</name>
<sequence length="349" mass="37618">MKTSYISTLSMSESSRRSIADLQLQLLKAQKEVGTRRYADIGLELGHRTSQTVSFRHDFARLKGNIDANGLVKTRLDMTQNVLTNVRNAGQELLNSLSVAHSGTSDPSIAQVRAETAMNSLIAGLNTTVNGEYIFGGINNQERPVADYYSTPQSAARQAVADAFMTRFGVSQSSPGAANITAADMQDFLDNEFAALFDEPAWTADWSQASSENTKSRISGTETIATGENANALAIRKLGQAFTMVADLGIKNLNKEAMRTVVDAAMKVLGEAMGATSSAQANLGTAQEMVDQANERMSLQADILNKEINGLEAVDPYEAATRANTLMSQIETAYALTGRIQKLSLLNFL</sequence>
<comment type="caution">
    <text evidence="1">The sequence shown here is derived from an EMBL/GenBank/DDBJ whole genome shotgun (WGS) entry which is preliminary data.</text>
</comment>
<gene>
    <name evidence="1" type="ORF">JHL16_24930</name>
</gene>
<accession>A0ACC5RAI6</accession>
<keyword evidence="2" id="KW-1185">Reference proteome</keyword>
<evidence type="ECO:0000313" key="1">
    <source>
        <dbReference type="EMBL" id="MBK1869629.1"/>
    </source>
</evidence>
<dbReference type="EMBL" id="JAENHL010000008">
    <property type="protein sequence ID" value="MBK1869629.1"/>
    <property type="molecule type" value="Genomic_DNA"/>
</dbReference>
<protein>
    <submittedName>
        <fullName evidence="1">Flagellar hook-associated family protein</fullName>
    </submittedName>
</protein>
<keyword evidence="1" id="KW-0969">Cilium</keyword>
<evidence type="ECO:0000313" key="2">
    <source>
        <dbReference type="Proteomes" id="UP000616151"/>
    </source>
</evidence>
<keyword evidence="1" id="KW-0966">Cell projection</keyword>
<proteinExistence type="predicted"/>
<dbReference type="Proteomes" id="UP000616151">
    <property type="component" value="Unassembled WGS sequence"/>
</dbReference>